<feature type="transmembrane region" description="Helical" evidence="1">
    <location>
        <begin position="6"/>
        <end position="28"/>
    </location>
</feature>
<gene>
    <name evidence="2" type="ordered locus">NOCYR_3591</name>
</gene>
<dbReference type="Gene3D" id="3.40.50.1820">
    <property type="entry name" value="alpha/beta hydrolase"/>
    <property type="match status" value="1"/>
</dbReference>
<feature type="transmembrane region" description="Helical" evidence="1">
    <location>
        <begin position="40"/>
        <end position="60"/>
    </location>
</feature>
<dbReference type="PANTHER" id="PTHR48098:SF1">
    <property type="entry name" value="DIACYLGLYCEROL ACYLTRANSFERASE_MYCOLYLTRANSFERASE AG85A"/>
    <property type="match status" value="1"/>
</dbReference>
<sequence length="429" mass="44905">MSTWSLVSGPLPVLLALAAIAGVAWLLAGRRRPGSRTVAACLLAAVVVTAVGAYLVRAVWRLIPDALGVNVYASIGLGLFVVLLGVVQGFRSRGAARTAAVAIIAAVAVAACANQVNLVYDAYPTVGAALGIQQWNEIPFSEVTAAHRLRPDHDPVDAGWTAPPGLPDAGRLTRAAIPGTVSGFHARPAEIYLPPAYFADPRPQLPVLVLLAGQPGSPRDWAGSGNLPATMDDFARAHQGLAPIVVVADGTGSTWNDPLCADGPHAKVATYLADDVPAWIRAHLSVDPDPRAWAVGGLSYGGTCALQLAAGYPQVYPTFLAMSAEAELNLTDREHTLSVFDGDTAAYARANPHDLLAERRYPGSAGVFVVGSEDDDTVPGSRQAYQDARAAGMDAGYLELPGGHDWRVWSTGLARELPWLSQRIGLVSG</sequence>
<protein>
    <submittedName>
        <fullName evidence="2">Putative integral membrane esterase</fullName>
    </submittedName>
</protein>
<keyword evidence="1" id="KW-1133">Transmembrane helix</keyword>
<dbReference type="KEGG" id="ncy:NOCYR_3591"/>
<dbReference type="InterPro" id="IPR029058">
    <property type="entry name" value="AB_hydrolase_fold"/>
</dbReference>
<keyword evidence="1" id="KW-0812">Transmembrane</keyword>
<accession>H6R267</accession>
<reference evidence="2 3" key="1">
    <citation type="journal article" date="2012" name="J. Bacteriol.">
        <title>Genome sequence of the human- and animal-pathogenic strain Nocardia cyriacigeorgica GUH-2.</title>
        <authorList>
            <person name="Zoropogui A."/>
            <person name="Pujic P."/>
            <person name="Normand P."/>
            <person name="Barbe V."/>
            <person name="Beaman B."/>
            <person name="Beaman L."/>
            <person name="Boiron P."/>
            <person name="Colinon C."/>
            <person name="Deredjian A."/>
            <person name="Graindorge A."/>
            <person name="Mangenot S."/>
            <person name="Nazaret S."/>
            <person name="Neto M."/>
            <person name="Petit S."/>
            <person name="Roche D."/>
            <person name="Vallenet D."/>
            <person name="Rodriguez-Nava V."/>
            <person name="Richard Y."/>
            <person name="Cournoyer B."/>
            <person name="Blaha D."/>
        </authorList>
    </citation>
    <scope>NUCLEOTIDE SEQUENCE [LARGE SCALE GENOMIC DNA]</scope>
    <source>
        <strain evidence="2 3">GUH-2</strain>
    </source>
</reference>
<dbReference type="STRING" id="1127134.NOCYR_3591"/>
<dbReference type="SUPFAM" id="SSF53474">
    <property type="entry name" value="alpha/beta-Hydrolases"/>
    <property type="match status" value="1"/>
</dbReference>
<dbReference type="Proteomes" id="UP000008190">
    <property type="component" value="Chromosome"/>
</dbReference>
<evidence type="ECO:0000313" key="2">
    <source>
        <dbReference type="EMBL" id="CCF64355.1"/>
    </source>
</evidence>
<evidence type="ECO:0000256" key="1">
    <source>
        <dbReference type="SAM" id="Phobius"/>
    </source>
</evidence>
<dbReference type="Pfam" id="PF00756">
    <property type="entry name" value="Esterase"/>
    <property type="match status" value="1"/>
</dbReference>
<organism evidence="2 3">
    <name type="scientific">Nocardia cyriacigeorgica (strain GUH-2)</name>
    <dbReference type="NCBI Taxonomy" id="1127134"/>
    <lineage>
        <taxon>Bacteria</taxon>
        <taxon>Bacillati</taxon>
        <taxon>Actinomycetota</taxon>
        <taxon>Actinomycetes</taxon>
        <taxon>Mycobacteriales</taxon>
        <taxon>Nocardiaceae</taxon>
        <taxon>Nocardia</taxon>
    </lineage>
</organism>
<dbReference type="eggNOG" id="COG0627">
    <property type="taxonomic scope" value="Bacteria"/>
</dbReference>
<name>H6R267_NOCCG</name>
<evidence type="ECO:0000313" key="3">
    <source>
        <dbReference type="Proteomes" id="UP000008190"/>
    </source>
</evidence>
<feature type="transmembrane region" description="Helical" evidence="1">
    <location>
        <begin position="99"/>
        <end position="120"/>
    </location>
</feature>
<dbReference type="GO" id="GO:0016747">
    <property type="term" value="F:acyltransferase activity, transferring groups other than amino-acyl groups"/>
    <property type="evidence" value="ECO:0007669"/>
    <property type="project" value="TreeGrafter"/>
</dbReference>
<dbReference type="InterPro" id="IPR050583">
    <property type="entry name" value="Mycobacterial_A85_antigen"/>
</dbReference>
<keyword evidence="1" id="KW-0472">Membrane</keyword>
<dbReference type="RefSeq" id="WP_014351811.1">
    <property type="nucleotide sequence ID" value="NC_016887.1"/>
</dbReference>
<dbReference type="AlphaFoldDB" id="H6R267"/>
<dbReference type="EMBL" id="FO082843">
    <property type="protein sequence ID" value="CCF64355.1"/>
    <property type="molecule type" value="Genomic_DNA"/>
</dbReference>
<proteinExistence type="predicted"/>
<keyword evidence="3" id="KW-1185">Reference proteome</keyword>
<dbReference type="InterPro" id="IPR000801">
    <property type="entry name" value="Esterase-like"/>
</dbReference>
<dbReference type="OrthoDB" id="3723842at2"/>
<dbReference type="PANTHER" id="PTHR48098">
    <property type="entry name" value="ENTEROCHELIN ESTERASE-RELATED"/>
    <property type="match status" value="1"/>
</dbReference>
<feature type="transmembrane region" description="Helical" evidence="1">
    <location>
        <begin position="66"/>
        <end position="87"/>
    </location>
</feature>
<dbReference type="HOGENOM" id="CLU_037947_2_0_11"/>